<evidence type="ECO:0000313" key="2">
    <source>
        <dbReference type="Proteomes" id="UP000315224"/>
    </source>
</evidence>
<keyword evidence="1" id="KW-0540">Nuclease</keyword>
<sequence length="409" mass="48589">MDKSGLPNVCDIFDTIVTDAMSLEWKTQILENRNSWIAYLKRLDEEYRQKSNQLHLIQTYDDMLPVCANESNLNALYGTLREKCFAQFPTISNVYNNAICPICEGTFTTKVTLEHIIPKGSKGRYQFAILPINLVKCCAECNTSKHQEHSKSARDREVNPYFEEEFKGKVDIENYLILRFMYNSEMETWEMKLVPPSEDENDSDDVAMVKNFINIYNIIQTYQNRVNIEYNRMISVLSKQLILPLSKNVLVEYIKKMRNDYSEKYTLEEGWIDQNYFGKLICETLTDAFEKNPMYIDRFYDVIKQKQLNINSLVFEKNNFLDQLKLGQNQSSLEDYLEWIEKLMHEYYNDFILYFNHLKRNFVNYKLQKPNNEVVSDKMYETILSIFDLYFSETRSFDGFKEKCLKILE</sequence>
<dbReference type="RefSeq" id="WP_141600609.1">
    <property type="nucleotide sequence ID" value="NZ_VIEK01000021.1"/>
</dbReference>
<comment type="caution">
    <text evidence="1">The sequence shown here is derived from an EMBL/GenBank/DDBJ whole genome shotgun (WGS) entry which is preliminary data.</text>
</comment>
<keyword evidence="1" id="KW-0378">Hydrolase</keyword>
<evidence type="ECO:0000313" key="1">
    <source>
        <dbReference type="EMBL" id="TQE86619.1"/>
    </source>
</evidence>
<dbReference type="Proteomes" id="UP000315224">
    <property type="component" value="Unassembled WGS sequence"/>
</dbReference>
<organism evidence="1 2">
    <name type="scientific">Streptococcus suis</name>
    <dbReference type="NCBI Taxonomy" id="1307"/>
    <lineage>
        <taxon>Bacteria</taxon>
        <taxon>Bacillati</taxon>
        <taxon>Bacillota</taxon>
        <taxon>Bacilli</taxon>
        <taxon>Lactobacillales</taxon>
        <taxon>Streptococcaceae</taxon>
        <taxon>Streptococcus</taxon>
    </lineage>
</organism>
<dbReference type="Gene3D" id="1.10.30.50">
    <property type="match status" value="1"/>
</dbReference>
<protein>
    <submittedName>
        <fullName evidence="1">HNH endonuclease</fullName>
    </submittedName>
</protein>
<dbReference type="EMBL" id="VIEK01000021">
    <property type="protein sequence ID" value="TQE86619.1"/>
    <property type="molecule type" value="Genomic_DNA"/>
</dbReference>
<accession>A0A540UQ38</accession>
<dbReference type="GO" id="GO:0004519">
    <property type="term" value="F:endonuclease activity"/>
    <property type="evidence" value="ECO:0007669"/>
    <property type="project" value="UniProtKB-KW"/>
</dbReference>
<dbReference type="AlphaFoldDB" id="A0A540UQ38"/>
<proteinExistence type="predicted"/>
<keyword evidence="1" id="KW-0255">Endonuclease</keyword>
<gene>
    <name evidence="1" type="ORF">FH692_10285</name>
</gene>
<dbReference type="InterPro" id="IPR003615">
    <property type="entry name" value="HNH_nuc"/>
</dbReference>
<name>A0A540UQ38_STRSU</name>
<reference evidence="1 2" key="1">
    <citation type="submission" date="2019-06" db="EMBL/GenBank/DDBJ databases">
        <title>Comprehensive assessment of Oxford Nanopore MinION sequencing for bacterial characterization and routine diagnosis.</title>
        <authorList>
            <person name="Tan S."/>
            <person name="Dvorak C.M.T."/>
            <person name="Gebhart C."/>
            <person name="Estrada A."/>
            <person name="Marthaler D.G."/>
            <person name="Murtaugh M.P."/>
        </authorList>
    </citation>
    <scope>NUCLEOTIDE SEQUENCE [LARGE SCALE GENOMIC DNA]</scope>
    <source>
        <strain evidence="1 2">2017UMN1435.21</strain>
    </source>
</reference>
<dbReference type="CDD" id="cd00085">
    <property type="entry name" value="HNHc"/>
    <property type="match status" value="1"/>
</dbReference>